<proteinExistence type="predicted"/>
<accession>A0A832MKG9</accession>
<organism evidence="1">
    <name type="scientific">Eiseniibacteriota bacterium</name>
    <dbReference type="NCBI Taxonomy" id="2212470"/>
    <lineage>
        <taxon>Bacteria</taxon>
        <taxon>Candidatus Eiseniibacteriota</taxon>
    </lineage>
</organism>
<gene>
    <name evidence="1" type="ORF">ENR23_10420</name>
</gene>
<sequence length="184" mass="20328">MKLTGDRYEALCADLDDALRALVAPLECDPALWTRRPARRPTAWSAGGHVAHLALCLEDARAGLERALDRLRAGALPPPPRRGPLEALFVRIAVQGGRLPRGGRTSPAFEPPAQATREDVLARLAREGRRHRALGLALAPSDRDRLWAPNPFRTSWHYRLPEMVRMHAVHARHHAALVRDIAAG</sequence>
<dbReference type="AlphaFoldDB" id="A0A832MKG9"/>
<dbReference type="EMBL" id="DSQF01000022">
    <property type="protein sequence ID" value="HGZ43820.1"/>
    <property type="molecule type" value="Genomic_DNA"/>
</dbReference>
<reference evidence="1" key="1">
    <citation type="journal article" date="2020" name="mSystems">
        <title>Genome- and Community-Level Interaction Insights into Carbon Utilization and Element Cycling Functions of Hydrothermarchaeota in Hydrothermal Sediment.</title>
        <authorList>
            <person name="Zhou Z."/>
            <person name="Liu Y."/>
            <person name="Xu W."/>
            <person name="Pan J."/>
            <person name="Luo Z.H."/>
            <person name="Li M."/>
        </authorList>
    </citation>
    <scope>NUCLEOTIDE SEQUENCE [LARGE SCALE GENOMIC DNA]</scope>
    <source>
        <strain evidence="1">SpSt-381</strain>
    </source>
</reference>
<comment type="caution">
    <text evidence="1">The sequence shown here is derived from an EMBL/GenBank/DDBJ whole genome shotgun (WGS) entry which is preliminary data.</text>
</comment>
<name>A0A832MKG9_UNCEI</name>
<dbReference type="InterPro" id="IPR034660">
    <property type="entry name" value="DinB/YfiT-like"/>
</dbReference>
<protein>
    <recommendedName>
        <fullName evidence="2">DinB family protein</fullName>
    </recommendedName>
</protein>
<dbReference type="Gene3D" id="1.20.120.450">
    <property type="entry name" value="dinb family like domain"/>
    <property type="match status" value="1"/>
</dbReference>
<dbReference type="SUPFAM" id="SSF109854">
    <property type="entry name" value="DinB/YfiT-like putative metalloenzymes"/>
    <property type="match status" value="1"/>
</dbReference>
<evidence type="ECO:0008006" key="2">
    <source>
        <dbReference type="Google" id="ProtNLM"/>
    </source>
</evidence>
<evidence type="ECO:0000313" key="1">
    <source>
        <dbReference type="EMBL" id="HGZ43820.1"/>
    </source>
</evidence>